<comment type="caution">
    <text evidence="2">The sequence shown here is derived from an EMBL/GenBank/DDBJ whole genome shotgun (WGS) entry which is preliminary data.</text>
</comment>
<gene>
    <name evidence="2" type="ORF">Pla100_42490</name>
</gene>
<name>A0A5C6A3F8_9BACT</name>
<sequence length="184" mass="20246">MYVDQLSPGSNYALASPSISICLLEICLLDRVLFAKSEQPHHRFRMIDRKSGKELSNAIEVHTVEFPRSKSFPPKRRTNKCTTNAKKPTETTNGPPPAPVKKDDREAHAGVRLGFRDREARAGVTTGRLAPGSGWVFGFRESLPGGSRRGQAGFSVFASHCEAGEARAGVRLGFRFSRVTELPH</sequence>
<protein>
    <submittedName>
        <fullName evidence="2">PD-(D/E)XK nuclease family transposase</fullName>
    </submittedName>
</protein>
<dbReference type="AlphaFoldDB" id="A0A5C6A3F8"/>
<evidence type="ECO:0000313" key="2">
    <source>
        <dbReference type="EMBL" id="TWT93731.1"/>
    </source>
</evidence>
<dbReference type="EMBL" id="SJPM01000009">
    <property type="protein sequence ID" value="TWT93731.1"/>
    <property type="molecule type" value="Genomic_DNA"/>
</dbReference>
<proteinExistence type="predicted"/>
<evidence type="ECO:0000313" key="3">
    <source>
        <dbReference type="Proteomes" id="UP000316213"/>
    </source>
</evidence>
<dbReference type="Proteomes" id="UP000316213">
    <property type="component" value="Unassembled WGS sequence"/>
</dbReference>
<feature type="compositionally biased region" description="Polar residues" evidence="1">
    <location>
        <begin position="80"/>
        <end position="93"/>
    </location>
</feature>
<feature type="region of interest" description="Disordered" evidence="1">
    <location>
        <begin position="68"/>
        <end position="107"/>
    </location>
</feature>
<organism evidence="2 3">
    <name type="scientific">Neorhodopirellula pilleata</name>
    <dbReference type="NCBI Taxonomy" id="2714738"/>
    <lineage>
        <taxon>Bacteria</taxon>
        <taxon>Pseudomonadati</taxon>
        <taxon>Planctomycetota</taxon>
        <taxon>Planctomycetia</taxon>
        <taxon>Pirellulales</taxon>
        <taxon>Pirellulaceae</taxon>
        <taxon>Neorhodopirellula</taxon>
    </lineage>
</organism>
<keyword evidence="3" id="KW-1185">Reference proteome</keyword>
<evidence type="ECO:0000256" key="1">
    <source>
        <dbReference type="SAM" id="MobiDB-lite"/>
    </source>
</evidence>
<accession>A0A5C6A3F8</accession>
<reference evidence="2 3" key="1">
    <citation type="submission" date="2019-02" db="EMBL/GenBank/DDBJ databases">
        <title>Deep-cultivation of Planctomycetes and their phenomic and genomic characterization uncovers novel biology.</title>
        <authorList>
            <person name="Wiegand S."/>
            <person name="Jogler M."/>
            <person name="Boedeker C."/>
            <person name="Pinto D."/>
            <person name="Vollmers J."/>
            <person name="Rivas-Marin E."/>
            <person name="Kohn T."/>
            <person name="Peeters S.H."/>
            <person name="Heuer A."/>
            <person name="Rast P."/>
            <person name="Oberbeckmann S."/>
            <person name="Bunk B."/>
            <person name="Jeske O."/>
            <person name="Meyerdierks A."/>
            <person name="Storesund J.E."/>
            <person name="Kallscheuer N."/>
            <person name="Luecker S."/>
            <person name="Lage O.M."/>
            <person name="Pohl T."/>
            <person name="Merkel B.J."/>
            <person name="Hornburger P."/>
            <person name="Mueller R.-W."/>
            <person name="Bruemmer F."/>
            <person name="Labrenz M."/>
            <person name="Spormann A.M."/>
            <person name="Op Den Camp H."/>
            <person name="Overmann J."/>
            <person name="Amann R."/>
            <person name="Jetten M.S.M."/>
            <person name="Mascher T."/>
            <person name="Medema M.H."/>
            <person name="Devos D.P."/>
            <person name="Kaster A.-K."/>
            <person name="Ovreas L."/>
            <person name="Rohde M."/>
            <person name="Galperin M.Y."/>
            <person name="Jogler C."/>
        </authorList>
    </citation>
    <scope>NUCLEOTIDE SEQUENCE [LARGE SCALE GENOMIC DNA]</scope>
    <source>
        <strain evidence="2 3">Pla100</strain>
    </source>
</reference>